<comment type="caution">
    <text evidence="8">The sequence shown here is derived from an EMBL/GenBank/DDBJ whole genome shotgun (WGS) entry which is preliminary data.</text>
</comment>
<evidence type="ECO:0000256" key="4">
    <source>
        <dbReference type="ARBA" id="ARBA00022989"/>
    </source>
</evidence>
<evidence type="ECO:0000313" key="8">
    <source>
        <dbReference type="EMBL" id="KAK1737203.1"/>
    </source>
</evidence>
<feature type="transmembrane region" description="Helical" evidence="6">
    <location>
        <begin position="241"/>
        <end position="264"/>
    </location>
</feature>
<keyword evidence="4 6" id="KW-1133">Transmembrane helix</keyword>
<evidence type="ECO:0000256" key="6">
    <source>
        <dbReference type="SAM" id="Phobius"/>
    </source>
</evidence>
<name>A0AAD9D935_9STRA</name>
<dbReference type="GO" id="GO:0016020">
    <property type="term" value="C:membrane"/>
    <property type="evidence" value="ECO:0007669"/>
    <property type="project" value="UniProtKB-SubCell"/>
</dbReference>
<dbReference type="Proteomes" id="UP001224775">
    <property type="component" value="Unassembled WGS sequence"/>
</dbReference>
<evidence type="ECO:0000256" key="5">
    <source>
        <dbReference type="ARBA" id="ARBA00023136"/>
    </source>
</evidence>
<evidence type="ECO:0000256" key="7">
    <source>
        <dbReference type="SAM" id="SignalP"/>
    </source>
</evidence>
<keyword evidence="7" id="KW-0732">Signal</keyword>
<comment type="subcellular location">
    <subcellularLocation>
        <location evidence="1">Membrane</location>
        <topology evidence="1">Multi-pass membrane protein</topology>
    </subcellularLocation>
</comment>
<dbReference type="EMBL" id="JATAAI010000026">
    <property type="protein sequence ID" value="KAK1737203.1"/>
    <property type="molecule type" value="Genomic_DNA"/>
</dbReference>
<dbReference type="Pfam" id="PF01940">
    <property type="entry name" value="DUF92"/>
    <property type="match status" value="1"/>
</dbReference>
<keyword evidence="9" id="KW-1185">Reference proteome</keyword>
<evidence type="ECO:0000256" key="3">
    <source>
        <dbReference type="ARBA" id="ARBA00022692"/>
    </source>
</evidence>
<feature type="chain" id="PRO_5042142631" evidence="7">
    <location>
        <begin position="21"/>
        <end position="377"/>
    </location>
</feature>
<feature type="transmembrane region" description="Helical" evidence="6">
    <location>
        <begin position="352"/>
        <end position="373"/>
    </location>
</feature>
<gene>
    <name evidence="8" type="ORF">QTG54_012070</name>
</gene>
<organism evidence="8 9">
    <name type="scientific">Skeletonema marinoi</name>
    <dbReference type="NCBI Taxonomy" id="267567"/>
    <lineage>
        <taxon>Eukaryota</taxon>
        <taxon>Sar</taxon>
        <taxon>Stramenopiles</taxon>
        <taxon>Ochrophyta</taxon>
        <taxon>Bacillariophyta</taxon>
        <taxon>Coscinodiscophyceae</taxon>
        <taxon>Thalassiosirophycidae</taxon>
        <taxon>Thalassiosirales</taxon>
        <taxon>Skeletonemataceae</taxon>
        <taxon>Skeletonema</taxon>
        <taxon>Skeletonema marinoi-dohrnii complex</taxon>
    </lineage>
</organism>
<dbReference type="PANTHER" id="PTHR13353">
    <property type="entry name" value="TRANSMEMBRANE PROTEIN 19"/>
    <property type="match status" value="1"/>
</dbReference>
<reference evidence="8" key="1">
    <citation type="submission" date="2023-06" db="EMBL/GenBank/DDBJ databases">
        <title>Survivors Of The Sea: Transcriptome response of Skeletonema marinoi to long-term dormancy.</title>
        <authorList>
            <person name="Pinder M.I.M."/>
            <person name="Kourtchenko O."/>
            <person name="Robertson E.K."/>
            <person name="Larsson T."/>
            <person name="Maumus F."/>
            <person name="Osuna-Cruz C.M."/>
            <person name="Vancaester E."/>
            <person name="Stenow R."/>
            <person name="Vandepoele K."/>
            <person name="Ploug H."/>
            <person name="Bruchert V."/>
            <person name="Godhe A."/>
            <person name="Topel M."/>
        </authorList>
    </citation>
    <scope>NUCLEOTIDE SEQUENCE</scope>
    <source>
        <strain evidence="8">R05AC</strain>
    </source>
</reference>
<evidence type="ECO:0000256" key="1">
    <source>
        <dbReference type="ARBA" id="ARBA00004141"/>
    </source>
</evidence>
<dbReference type="InterPro" id="IPR002794">
    <property type="entry name" value="DUF92_TMEM19"/>
</dbReference>
<dbReference type="PANTHER" id="PTHR13353:SF5">
    <property type="entry name" value="TRANSMEMBRANE PROTEIN 19"/>
    <property type="match status" value="1"/>
</dbReference>
<keyword evidence="3 6" id="KW-0812">Transmembrane</keyword>
<comment type="similarity">
    <text evidence="2">Belongs to the TMEM19 family.</text>
</comment>
<feature type="signal peptide" evidence="7">
    <location>
        <begin position="1"/>
        <end position="20"/>
    </location>
</feature>
<evidence type="ECO:0000313" key="9">
    <source>
        <dbReference type="Proteomes" id="UP001224775"/>
    </source>
</evidence>
<feature type="transmembrane region" description="Helical" evidence="6">
    <location>
        <begin position="297"/>
        <end position="319"/>
    </location>
</feature>
<keyword evidence="5 6" id="KW-0472">Membrane</keyword>
<accession>A0AAD9D935</accession>
<dbReference type="AlphaFoldDB" id="A0AAD9D935"/>
<evidence type="ECO:0000256" key="2">
    <source>
        <dbReference type="ARBA" id="ARBA00009012"/>
    </source>
</evidence>
<sequence length="377" mass="39135">MALFKLAASIFLLASSPAYGFTSPTTLIARSKQISNSNNLSHHNSFFPSKIAISTTTTSSSLSALPISSTIPTLDISRTIIGLLLAQKISNSGYKKQSLSKSGAISAFLVASFSLATSFRNGLTLLAFYWTSSKLTRVGSKIKGKLEEGHTEGGERGASQVFACSLIAVLCACVRRILVGNDGPLLSTSVGLLGDQLTLAYVAFFACCAGDTWASELGVLSKSLPRLIIKPWKQVPPGTNGGISFVGLAASAAGGTFMGLIHGLLVPGGIASMLPFNLPSMLGAISSAAFKKEVLILSLVGFIGGFGGSLLDSVLGATIQVTYYDDVEEKIVKRSGPNAKRVGGLAFLSNEMVNVVSTALSALIAALTARSLLSIMI</sequence>
<proteinExistence type="inferred from homology"/>
<protein>
    <submittedName>
        <fullName evidence="8">DUF92 domain-containing protein</fullName>
    </submittedName>
</protein>